<name>A0A8B6F050_MYTGA</name>
<keyword evidence="1" id="KW-1133">Transmembrane helix</keyword>
<keyword evidence="1" id="KW-0472">Membrane</keyword>
<evidence type="ECO:0000256" key="1">
    <source>
        <dbReference type="SAM" id="Phobius"/>
    </source>
</evidence>
<evidence type="ECO:0000313" key="4">
    <source>
        <dbReference type="Proteomes" id="UP000596742"/>
    </source>
</evidence>
<dbReference type="AlphaFoldDB" id="A0A8B6F050"/>
<keyword evidence="4" id="KW-1185">Reference proteome</keyword>
<dbReference type="Gene3D" id="2.170.300.10">
    <property type="entry name" value="Tie2 ligand-binding domain superfamily"/>
    <property type="match status" value="1"/>
</dbReference>
<protein>
    <recommendedName>
        <fullName evidence="5">Tyrosine-protein kinase ephrin type A/B receptor-like domain-containing protein</fullName>
    </recommendedName>
</protein>
<feature type="transmembrane region" description="Helical" evidence="1">
    <location>
        <begin position="156"/>
        <end position="179"/>
    </location>
</feature>
<organism evidence="3 4">
    <name type="scientific">Mytilus galloprovincialis</name>
    <name type="common">Mediterranean mussel</name>
    <dbReference type="NCBI Taxonomy" id="29158"/>
    <lineage>
        <taxon>Eukaryota</taxon>
        <taxon>Metazoa</taxon>
        <taxon>Spiralia</taxon>
        <taxon>Lophotrochozoa</taxon>
        <taxon>Mollusca</taxon>
        <taxon>Bivalvia</taxon>
        <taxon>Autobranchia</taxon>
        <taxon>Pteriomorphia</taxon>
        <taxon>Mytilida</taxon>
        <taxon>Mytiloidea</taxon>
        <taxon>Mytilidae</taxon>
        <taxon>Mytilinae</taxon>
        <taxon>Mytilus</taxon>
    </lineage>
</organism>
<gene>
    <name evidence="3" type="ORF">MGAL_10B055322</name>
</gene>
<feature type="chain" id="PRO_5033006033" description="Tyrosine-protein kinase ephrin type A/B receptor-like domain-containing protein" evidence="2">
    <location>
        <begin position="31"/>
        <end position="184"/>
    </location>
</feature>
<keyword evidence="2" id="KW-0732">Signal</keyword>
<sequence length="184" mass="20572">MVKLLYKPLTGIMFHKILLLIDVFAFGVKSETHVCTSTVLDERHQGKSTYRVEYKCCLNYHLVNDICQECPPGTYGSGGMCDKPCPENSYGKFCSLICQCEENERCDAVNGCICNSNSSCTNSHISTEENMNTYAIDFSNYTAASKGNGRHICLEISIILCIVILSFTMLTITTSSYMIKWYLG</sequence>
<dbReference type="Proteomes" id="UP000596742">
    <property type="component" value="Unassembled WGS sequence"/>
</dbReference>
<keyword evidence="1" id="KW-0812">Transmembrane</keyword>
<dbReference type="EMBL" id="UYJE01005941">
    <property type="protein sequence ID" value="VDI41773.1"/>
    <property type="molecule type" value="Genomic_DNA"/>
</dbReference>
<evidence type="ECO:0000256" key="2">
    <source>
        <dbReference type="SAM" id="SignalP"/>
    </source>
</evidence>
<feature type="signal peptide" evidence="2">
    <location>
        <begin position="1"/>
        <end position="30"/>
    </location>
</feature>
<dbReference type="OrthoDB" id="6129274at2759"/>
<evidence type="ECO:0008006" key="5">
    <source>
        <dbReference type="Google" id="ProtNLM"/>
    </source>
</evidence>
<evidence type="ECO:0000313" key="3">
    <source>
        <dbReference type="EMBL" id="VDI41773.1"/>
    </source>
</evidence>
<accession>A0A8B6F050</accession>
<comment type="caution">
    <text evidence="3">The sequence shown here is derived from an EMBL/GenBank/DDBJ whole genome shotgun (WGS) entry which is preliminary data.</text>
</comment>
<reference evidence="3" key="1">
    <citation type="submission" date="2018-11" db="EMBL/GenBank/DDBJ databases">
        <authorList>
            <person name="Alioto T."/>
            <person name="Alioto T."/>
        </authorList>
    </citation>
    <scope>NUCLEOTIDE SEQUENCE</scope>
</reference>
<proteinExistence type="predicted"/>